<sequence length="1585" mass="176964">MLPVLALLAASLTLLAANAASPPVRVSLRSSWAAPPLLAEILETVSMENPDEDAFFTFLERLTDPEIFPSPEKMTPEAIHQAALGIAVSHGFLSNPGSLQAVEMNLALHAATPKIEAFYNFYEDHHKDSKGTLCGSWVDWYGEVVCDAKTLLRLAGREALDPSTGALPLRPRPKTLTFDHIFPSPKDLLERPPHTAILYGSLTSPNFRELLTELLFLTNRLDPHIEYVFRHIPSHAETRNYLSGYGVALDLKKMDYLALDDRNSHSKKLSETIDNDSVDKPATVDPILALIQAHPENVTAPDAKEPLSPEELQGLGMQAAQIIAESPEPLKALAHLSQNFPMYTTALSRRVIVNESIITELHDNSLKAQGGVNMFWLNGAAIELKDTQPLSLLRLLKKERTTISSLTALGLERSQAFDLLTHPEVSESQKGGAILDGLFDASDRVEEGDVVVWWNDMEKDSRYAHWNPSLFVLLRPMYPGQFPSVKANLFNVILVLDLSKTYSVNFIAGAMANILERNFPFKFGLVPVVETEESAKMARLFYHLVNTYGRKRTLTFLKTISQIQIPPQYQSPTVQWETVRTSFEELVNAEVAANPEAIKFNFDTIINTDSDAPLEKINAYVERLGATLATAPRGHAFLNGKHMDMNDDFLRQLQVETQQQQAFLQEKLYEGSLTDENKGDMATYFYDLPTTAKRRNKYIYPANNAPGSLKITNLPELFGKTRFRLEAGSYLYPEESNSVPLSLYVVADLDNDSGLALAMDAIRSITTTSKSRLTFIHNPTVLVTPAQSALSRFVAHLIYKGLLSEATSASLLQALGGGEVVDDSPSRDAVIRKLAGDIEPAEYEALVYDDYVKSTRHIAREFGVQPGQSALVVNGRLVGPFEKGDTFHAADFNALEEYELTKRTEPVLKALESIRPSLAENKVEFSNIVSMASSIIAAIQLPDPSEVGLFDAPQRPRQRAYQLLDSKYTAFEYGNNATALHHIAVLVDPLSETAQKWSSIIQWLSTLPDIFIEVHLNPGRYTDIPLKRFYRNNLIPSLSFDDAGNEIPAQAVFESLPIDPIYTLAMDVPHAWIVRPREALYDLDNIQLGNLSPGDSSVDAVFELDYIVVDGHARESATNAPPRGVQLELVTSDGSPIDDTQVVANLGYFQFKTKPGVFKLEIREGKGRKIYGMKTVGNEGWNSPSVEDVGSEITLTSFEGLVLYPQLDRNPGMERADVLDEGIDDYESGSGNLFVDMSARLMSFFGQSKEKTVDALVPVKPQADINIFTVASGLLYERFASIMILSVLRNTNHTVKFWFIENFLSPTFLEFIPHMAEKYNFQYELVTYKWPSWLRAQTEKQRIIWAYKILFLDVLFPMDLKKVIFVDADQIVRADLKELVDLDLHGAPYGYTPMGDDNEDMEGFRFWKTGYWKEFLAGKPYHISALYVIDLVRFRQLAAGDILRGQYQALSADPNSLANLDQDLPNNLQTQVPIFSLHEDWLWCETWCSKDRLHKAKTIDLCQNPLTKEPKLARARQIPEWEEYDAEIARFARDLAEEGKVQSRMAAADTNVLAGAAVPAAEKGEKGPAGATEGLEERGLGHDEL</sequence>
<evidence type="ECO:0000259" key="14">
    <source>
        <dbReference type="Pfam" id="PF18403"/>
    </source>
</evidence>
<dbReference type="GO" id="GO:0018279">
    <property type="term" value="P:protein N-linked glycosylation via asparagine"/>
    <property type="evidence" value="ECO:0007669"/>
    <property type="project" value="TreeGrafter"/>
</dbReference>
<dbReference type="STRING" id="1095629.A0A0C9WPF9"/>
<comment type="subcellular location">
    <subcellularLocation>
        <location evidence="2">Endoplasmic reticulum lumen</location>
    </subcellularLocation>
</comment>
<dbReference type="FunFam" id="3.90.550.10:FF:000065">
    <property type="entry name" value="UDP-glucose:glycoprotein glucosyltransferase, putative"/>
    <property type="match status" value="1"/>
</dbReference>
<accession>A0A0C9WPF9</accession>
<dbReference type="InterPro" id="IPR040497">
    <property type="entry name" value="Glyco_transf_24"/>
</dbReference>
<feature type="region of interest" description="Disordered" evidence="9">
    <location>
        <begin position="1558"/>
        <end position="1585"/>
    </location>
</feature>
<evidence type="ECO:0000313" key="17">
    <source>
        <dbReference type="Proteomes" id="UP000054477"/>
    </source>
</evidence>
<dbReference type="GO" id="GO:0003980">
    <property type="term" value="F:UDP-glucose:glycoprotein glucosyltransferase activity"/>
    <property type="evidence" value="ECO:0007669"/>
    <property type="project" value="InterPro"/>
</dbReference>
<dbReference type="UniPathway" id="UPA00378"/>
<dbReference type="Pfam" id="PF18401">
    <property type="entry name" value="Thioredoxin_13"/>
    <property type="match status" value="1"/>
</dbReference>
<dbReference type="Gene3D" id="3.90.550.10">
    <property type="entry name" value="Spore Coat Polysaccharide Biosynthesis Protein SpsA, Chain A"/>
    <property type="match status" value="1"/>
</dbReference>
<evidence type="ECO:0000259" key="13">
    <source>
        <dbReference type="Pfam" id="PF18402"/>
    </source>
</evidence>
<keyword evidence="7" id="KW-0256">Endoplasmic reticulum</keyword>
<dbReference type="GO" id="GO:0005788">
    <property type="term" value="C:endoplasmic reticulum lumen"/>
    <property type="evidence" value="ECO:0007669"/>
    <property type="project" value="UniProtKB-SubCell"/>
</dbReference>
<reference evidence="16 17" key="1">
    <citation type="submission" date="2014-04" db="EMBL/GenBank/DDBJ databases">
        <authorList>
            <consortium name="DOE Joint Genome Institute"/>
            <person name="Kuo A."/>
            <person name="Kohler A."/>
            <person name="Nagy L.G."/>
            <person name="Floudas D."/>
            <person name="Copeland A."/>
            <person name="Barry K.W."/>
            <person name="Cichocki N."/>
            <person name="Veneault-Fourrey C."/>
            <person name="LaButti K."/>
            <person name="Lindquist E.A."/>
            <person name="Lipzen A."/>
            <person name="Lundell T."/>
            <person name="Morin E."/>
            <person name="Murat C."/>
            <person name="Sun H."/>
            <person name="Tunlid A."/>
            <person name="Henrissat B."/>
            <person name="Grigoriev I.V."/>
            <person name="Hibbett D.S."/>
            <person name="Martin F."/>
            <person name="Nordberg H.P."/>
            <person name="Cantor M.N."/>
            <person name="Hua S.X."/>
        </authorList>
    </citation>
    <scope>NUCLEOTIDE SEQUENCE [LARGE SCALE GENOMIC DNA]</scope>
    <source>
        <strain evidence="16 17">LaAM-08-1</strain>
    </source>
</reference>
<gene>
    <name evidence="16" type="ORF">K443DRAFT_679621</name>
</gene>
<dbReference type="InterPro" id="IPR040694">
    <property type="entry name" value="UGGT_TRXL_2"/>
</dbReference>
<keyword evidence="6 10" id="KW-0732">Signal</keyword>
<evidence type="ECO:0000256" key="6">
    <source>
        <dbReference type="ARBA" id="ARBA00022729"/>
    </source>
</evidence>
<evidence type="ECO:0000256" key="9">
    <source>
        <dbReference type="SAM" id="MobiDB-lite"/>
    </source>
</evidence>
<evidence type="ECO:0000259" key="12">
    <source>
        <dbReference type="Pfam" id="PF18401"/>
    </source>
</evidence>
<dbReference type="PANTHER" id="PTHR11226:SF0">
    <property type="entry name" value="UDP-GLUCOSE:GLYCOPROTEIN GLUCOSYLTRANSFERASE"/>
    <property type="match status" value="1"/>
</dbReference>
<feature type="compositionally biased region" description="Basic and acidic residues" evidence="9">
    <location>
        <begin position="1575"/>
        <end position="1585"/>
    </location>
</feature>
<feature type="domain" description="UGGT thioredoxin-like" evidence="11">
    <location>
        <begin position="34"/>
        <end position="238"/>
    </location>
</feature>
<dbReference type="Pfam" id="PF18403">
    <property type="entry name" value="Thioredoxin_15"/>
    <property type="match status" value="1"/>
</dbReference>
<dbReference type="PANTHER" id="PTHR11226">
    <property type="entry name" value="UDP-GLUCOSE GLYCOPROTEIN:GLUCOSYLTRANSFERASE"/>
    <property type="match status" value="1"/>
</dbReference>
<dbReference type="InterPro" id="IPR040692">
    <property type="entry name" value="UGGT_TRXL_3"/>
</dbReference>
<comment type="pathway">
    <text evidence="3">Protein modification; protein glycosylation.</text>
</comment>
<evidence type="ECO:0000256" key="2">
    <source>
        <dbReference type="ARBA" id="ARBA00004319"/>
    </source>
</evidence>
<feature type="domain" description="UGGT thioredoxin-like" evidence="13">
    <location>
        <begin position="439"/>
        <end position="699"/>
    </location>
</feature>
<feature type="chain" id="PRO_5002205475" evidence="10">
    <location>
        <begin position="20"/>
        <end position="1585"/>
    </location>
</feature>
<evidence type="ECO:0000256" key="4">
    <source>
        <dbReference type="ARBA" id="ARBA00006351"/>
    </source>
</evidence>
<evidence type="ECO:0000256" key="3">
    <source>
        <dbReference type="ARBA" id="ARBA00004922"/>
    </source>
</evidence>
<name>A0A0C9WPF9_9AGAR</name>
<keyword evidence="5 16" id="KW-0808">Transferase</keyword>
<evidence type="ECO:0000256" key="7">
    <source>
        <dbReference type="ARBA" id="ARBA00022824"/>
    </source>
</evidence>
<dbReference type="GO" id="GO:0036503">
    <property type="term" value="P:ERAD pathway"/>
    <property type="evidence" value="ECO:0007669"/>
    <property type="project" value="TreeGrafter"/>
</dbReference>
<dbReference type="InterPro" id="IPR040693">
    <property type="entry name" value="UGGT_TRXL_1"/>
</dbReference>
<evidence type="ECO:0000256" key="1">
    <source>
        <dbReference type="ARBA" id="ARBA00001913"/>
    </source>
</evidence>
<comment type="similarity">
    <text evidence="4">Belongs to the glycosyltransferase 8 family.</text>
</comment>
<evidence type="ECO:0000256" key="8">
    <source>
        <dbReference type="ARBA" id="ARBA00023180"/>
    </source>
</evidence>
<dbReference type="InterPro" id="IPR040525">
    <property type="entry name" value="UGGT_TRXL_4"/>
</dbReference>
<dbReference type="Pfam" id="PF06427">
    <property type="entry name" value="UDP-g_GGTase"/>
    <property type="match status" value="1"/>
</dbReference>
<comment type="cofactor">
    <cofactor evidence="1">
        <name>Ca(2+)</name>
        <dbReference type="ChEBI" id="CHEBI:29108"/>
    </cofactor>
</comment>
<dbReference type="GO" id="GO:0051082">
    <property type="term" value="F:unfolded protein binding"/>
    <property type="evidence" value="ECO:0007669"/>
    <property type="project" value="TreeGrafter"/>
</dbReference>
<reference evidence="17" key="2">
    <citation type="submission" date="2015-01" db="EMBL/GenBank/DDBJ databases">
        <title>Evolutionary Origins and Diversification of the Mycorrhizal Mutualists.</title>
        <authorList>
            <consortium name="DOE Joint Genome Institute"/>
            <consortium name="Mycorrhizal Genomics Consortium"/>
            <person name="Kohler A."/>
            <person name="Kuo A."/>
            <person name="Nagy L.G."/>
            <person name="Floudas D."/>
            <person name="Copeland A."/>
            <person name="Barry K.W."/>
            <person name="Cichocki N."/>
            <person name="Veneault-Fourrey C."/>
            <person name="LaButti K."/>
            <person name="Lindquist E.A."/>
            <person name="Lipzen A."/>
            <person name="Lundell T."/>
            <person name="Morin E."/>
            <person name="Murat C."/>
            <person name="Riley R."/>
            <person name="Ohm R."/>
            <person name="Sun H."/>
            <person name="Tunlid A."/>
            <person name="Henrissat B."/>
            <person name="Grigoriev I.V."/>
            <person name="Hibbett D.S."/>
            <person name="Martin F."/>
        </authorList>
    </citation>
    <scope>NUCLEOTIDE SEQUENCE [LARGE SCALE GENOMIC DNA]</scope>
    <source>
        <strain evidence="17">LaAM-08-1</strain>
    </source>
</reference>
<dbReference type="CDD" id="cd06432">
    <property type="entry name" value="GT8_HUGT1_C_like"/>
    <property type="match status" value="1"/>
</dbReference>
<evidence type="ECO:0000259" key="11">
    <source>
        <dbReference type="Pfam" id="PF18400"/>
    </source>
</evidence>
<protein>
    <submittedName>
        <fullName evidence="16">Glycosyltransferase family 24 protein</fullName>
    </submittedName>
</protein>
<dbReference type="HOGENOM" id="CLU_002668_1_0_1"/>
<feature type="domain" description="Glucosyltransferase 24 catalytic" evidence="15">
    <location>
        <begin position="1265"/>
        <end position="1530"/>
    </location>
</feature>
<dbReference type="EMBL" id="KN838637">
    <property type="protein sequence ID" value="KIJ99864.1"/>
    <property type="molecule type" value="Genomic_DNA"/>
</dbReference>
<organism evidence="16 17">
    <name type="scientific">Laccaria amethystina LaAM-08-1</name>
    <dbReference type="NCBI Taxonomy" id="1095629"/>
    <lineage>
        <taxon>Eukaryota</taxon>
        <taxon>Fungi</taxon>
        <taxon>Dikarya</taxon>
        <taxon>Basidiomycota</taxon>
        <taxon>Agaricomycotina</taxon>
        <taxon>Agaricomycetes</taxon>
        <taxon>Agaricomycetidae</taxon>
        <taxon>Agaricales</taxon>
        <taxon>Agaricineae</taxon>
        <taxon>Hydnangiaceae</taxon>
        <taxon>Laccaria</taxon>
    </lineage>
</organism>
<dbReference type="InterPro" id="IPR009448">
    <property type="entry name" value="UDP-g_GGtrans"/>
</dbReference>
<proteinExistence type="inferred from homology"/>
<dbReference type="OrthoDB" id="27683at2759"/>
<feature type="domain" description="UDP-glucose:glycoprotein glucosyltransferase thioredoxin-like" evidence="14">
    <location>
        <begin position="714"/>
        <end position="937"/>
    </location>
</feature>
<keyword evidence="8" id="KW-0325">Glycoprotein</keyword>
<evidence type="ECO:0000259" key="15">
    <source>
        <dbReference type="Pfam" id="PF18404"/>
    </source>
</evidence>
<dbReference type="Pfam" id="PF18400">
    <property type="entry name" value="Thioredoxin_12"/>
    <property type="match status" value="1"/>
</dbReference>
<dbReference type="Pfam" id="PF18402">
    <property type="entry name" value="Thioredoxin_14"/>
    <property type="match status" value="1"/>
</dbReference>
<evidence type="ECO:0000313" key="16">
    <source>
        <dbReference type="EMBL" id="KIJ99864.1"/>
    </source>
</evidence>
<feature type="domain" description="UGGT thioredoxin-like" evidence="12">
    <location>
        <begin position="305"/>
        <end position="431"/>
    </location>
</feature>
<keyword evidence="17" id="KW-1185">Reference proteome</keyword>
<dbReference type="Proteomes" id="UP000054477">
    <property type="component" value="Unassembled WGS sequence"/>
</dbReference>
<dbReference type="SUPFAM" id="SSF53448">
    <property type="entry name" value="Nucleotide-diphospho-sugar transferases"/>
    <property type="match status" value="1"/>
</dbReference>
<dbReference type="Pfam" id="PF18404">
    <property type="entry name" value="Glyco_transf_24"/>
    <property type="match status" value="1"/>
</dbReference>
<evidence type="ECO:0000256" key="10">
    <source>
        <dbReference type="SAM" id="SignalP"/>
    </source>
</evidence>
<feature type="signal peptide" evidence="10">
    <location>
        <begin position="1"/>
        <end position="19"/>
    </location>
</feature>
<evidence type="ECO:0000256" key="5">
    <source>
        <dbReference type="ARBA" id="ARBA00022679"/>
    </source>
</evidence>
<dbReference type="InterPro" id="IPR029044">
    <property type="entry name" value="Nucleotide-diphossugar_trans"/>
</dbReference>